<feature type="compositionally biased region" description="Acidic residues" evidence="1">
    <location>
        <begin position="44"/>
        <end position="68"/>
    </location>
</feature>
<feature type="region of interest" description="Disordered" evidence="1">
    <location>
        <begin position="34"/>
        <end position="87"/>
    </location>
</feature>
<gene>
    <name evidence="2" type="ORF">HZH68_005704</name>
</gene>
<dbReference type="EMBL" id="JACSDZ010000004">
    <property type="protein sequence ID" value="KAF7406335.1"/>
    <property type="molecule type" value="Genomic_DNA"/>
</dbReference>
<dbReference type="Proteomes" id="UP000617340">
    <property type="component" value="Unassembled WGS sequence"/>
</dbReference>
<name>A0A834NDR0_VESGE</name>
<evidence type="ECO:0000313" key="2">
    <source>
        <dbReference type="EMBL" id="KAF7406335.1"/>
    </source>
</evidence>
<dbReference type="AlphaFoldDB" id="A0A834NDR0"/>
<comment type="caution">
    <text evidence="2">The sequence shown here is derived from an EMBL/GenBank/DDBJ whole genome shotgun (WGS) entry which is preliminary data.</text>
</comment>
<proteinExistence type="predicted"/>
<reference evidence="2" key="1">
    <citation type="journal article" date="2020" name="G3 (Bethesda)">
        <title>High-Quality Assemblies for Three Invasive Social Wasps from the &lt;i&gt;Vespula&lt;/i&gt; Genus.</title>
        <authorList>
            <person name="Harrop T.W.R."/>
            <person name="Guhlin J."/>
            <person name="McLaughlin G.M."/>
            <person name="Permina E."/>
            <person name="Stockwell P."/>
            <person name="Gilligan J."/>
            <person name="Le Lec M.F."/>
            <person name="Gruber M.A.M."/>
            <person name="Quinn O."/>
            <person name="Lovegrove M."/>
            <person name="Duncan E.J."/>
            <person name="Remnant E.J."/>
            <person name="Van Eeckhoven J."/>
            <person name="Graham B."/>
            <person name="Knapp R.A."/>
            <person name="Langford K.W."/>
            <person name="Kronenberg Z."/>
            <person name="Press M.O."/>
            <person name="Eacker S.M."/>
            <person name="Wilson-Rankin E.E."/>
            <person name="Purcell J."/>
            <person name="Lester P.J."/>
            <person name="Dearden P.K."/>
        </authorList>
    </citation>
    <scope>NUCLEOTIDE SEQUENCE</scope>
    <source>
        <strain evidence="2">Linc-1</strain>
    </source>
</reference>
<protein>
    <submittedName>
        <fullName evidence="2">Uncharacterized protein</fullName>
    </submittedName>
</protein>
<organism evidence="2 3">
    <name type="scientific">Vespula germanica</name>
    <name type="common">German yellow jacket</name>
    <name type="synonym">Paravespula germanica</name>
    <dbReference type="NCBI Taxonomy" id="30212"/>
    <lineage>
        <taxon>Eukaryota</taxon>
        <taxon>Metazoa</taxon>
        <taxon>Ecdysozoa</taxon>
        <taxon>Arthropoda</taxon>
        <taxon>Hexapoda</taxon>
        <taxon>Insecta</taxon>
        <taxon>Pterygota</taxon>
        <taxon>Neoptera</taxon>
        <taxon>Endopterygota</taxon>
        <taxon>Hymenoptera</taxon>
        <taxon>Apocrita</taxon>
        <taxon>Aculeata</taxon>
        <taxon>Vespoidea</taxon>
        <taxon>Vespidae</taxon>
        <taxon>Vespinae</taxon>
        <taxon>Vespula</taxon>
    </lineage>
</organism>
<evidence type="ECO:0000313" key="3">
    <source>
        <dbReference type="Proteomes" id="UP000617340"/>
    </source>
</evidence>
<feature type="compositionally biased region" description="Polar residues" evidence="1">
    <location>
        <begin position="77"/>
        <end position="87"/>
    </location>
</feature>
<accession>A0A834NDR0</accession>
<keyword evidence="3" id="KW-1185">Reference proteome</keyword>
<sequence length="120" mass="14044">MKRKEDKVTDRVGRLIVRQRGRTEIETPWSWRIPKSRWNQIAEKEEEEEKKEEEEEEEEEEEDNEEDVGMVYETPRESTIQSETRGPSVTTAYCSTRVHQSYACKARTVGENGGINCGTF</sequence>
<evidence type="ECO:0000256" key="1">
    <source>
        <dbReference type="SAM" id="MobiDB-lite"/>
    </source>
</evidence>